<keyword evidence="2" id="KW-1133">Transmembrane helix</keyword>
<evidence type="ECO:0000256" key="2">
    <source>
        <dbReference type="SAM" id="Phobius"/>
    </source>
</evidence>
<feature type="chain" id="PRO_5016036601" evidence="3">
    <location>
        <begin position="19"/>
        <end position="254"/>
    </location>
</feature>
<feature type="signal peptide" evidence="3">
    <location>
        <begin position="1"/>
        <end position="18"/>
    </location>
</feature>
<keyword evidence="2" id="KW-0812">Transmembrane</keyword>
<keyword evidence="5" id="KW-1185">Reference proteome</keyword>
<name>A0A2V1DTU6_9PLEO</name>
<feature type="region of interest" description="Disordered" evidence="1">
    <location>
        <begin position="186"/>
        <end position="219"/>
    </location>
</feature>
<sequence length="254" mass="27421">MRYWIVACLYIVLRKGSAVPQTSGKNVLSVVPQSSTPRRLTYGYGPPENPTPTAPAASSTLNICGWWLEGQKTSYWVCSPSSCAVATYTTPNILFCPQNEVPPYTEYFAYGQWPKNGCQGYQWCCEKEKPYAVQFAMNNGATILSGCLSSTRNDPILTQTFVTQLGTLSARHSTYTLPYSLTSAAPTAKSEVTPSQTAQSTSSGQPTPTPQAAEKKEEGLNTEAKVGLGVGIPGAVVAAAAIVRYCMRMFRAQD</sequence>
<feature type="transmembrane region" description="Helical" evidence="2">
    <location>
        <begin position="226"/>
        <end position="247"/>
    </location>
</feature>
<dbReference type="AlphaFoldDB" id="A0A2V1DTU6"/>
<dbReference type="STRING" id="97972.A0A2V1DTU6"/>
<evidence type="ECO:0000313" key="5">
    <source>
        <dbReference type="Proteomes" id="UP000244855"/>
    </source>
</evidence>
<dbReference type="Proteomes" id="UP000244855">
    <property type="component" value="Unassembled WGS sequence"/>
</dbReference>
<protein>
    <submittedName>
        <fullName evidence="4">Uncharacterized protein</fullName>
    </submittedName>
</protein>
<dbReference type="EMBL" id="KZ805369">
    <property type="protein sequence ID" value="PVI00684.1"/>
    <property type="molecule type" value="Genomic_DNA"/>
</dbReference>
<proteinExistence type="predicted"/>
<reference evidence="4 5" key="1">
    <citation type="journal article" date="2018" name="Sci. Rep.">
        <title>Comparative genomics provides insights into the lifestyle and reveals functional heterogeneity of dark septate endophytic fungi.</title>
        <authorList>
            <person name="Knapp D.G."/>
            <person name="Nemeth J.B."/>
            <person name="Barry K."/>
            <person name="Hainaut M."/>
            <person name="Henrissat B."/>
            <person name="Johnson J."/>
            <person name="Kuo A."/>
            <person name="Lim J.H.P."/>
            <person name="Lipzen A."/>
            <person name="Nolan M."/>
            <person name="Ohm R.A."/>
            <person name="Tamas L."/>
            <person name="Grigoriev I.V."/>
            <person name="Spatafora J.W."/>
            <person name="Nagy L.G."/>
            <person name="Kovacs G.M."/>
        </authorList>
    </citation>
    <scope>NUCLEOTIDE SEQUENCE [LARGE SCALE GENOMIC DNA]</scope>
    <source>
        <strain evidence="4 5">DSE2036</strain>
    </source>
</reference>
<feature type="compositionally biased region" description="Polar residues" evidence="1">
    <location>
        <begin position="186"/>
        <end position="206"/>
    </location>
</feature>
<organism evidence="4 5">
    <name type="scientific">Periconia macrospinosa</name>
    <dbReference type="NCBI Taxonomy" id="97972"/>
    <lineage>
        <taxon>Eukaryota</taxon>
        <taxon>Fungi</taxon>
        <taxon>Dikarya</taxon>
        <taxon>Ascomycota</taxon>
        <taxon>Pezizomycotina</taxon>
        <taxon>Dothideomycetes</taxon>
        <taxon>Pleosporomycetidae</taxon>
        <taxon>Pleosporales</taxon>
        <taxon>Massarineae</taxon>
        <taxon>Periconiaceae</taxon>
        <taxon>Periconia</taxon>
    </lineage>
</organism>
<evidence type="ECO:0000256" key="3">
    <source>
        <dbReference type="SAM" id="SignalP"/>
    </source>
</evidence>
<keyword evidence="3" id="KW-0732">Signal</keyword>
<dbReference type="OrthoDB" id="10611415at2759"/>
<gene>
    <name evidence="4" type="ORF">DM02DRAFT_614141</name>
</gene>
<evidence type="ECO:0000256" key="1">
    <source>
        <dbReference type="SAM" id="MobiDB-lite"/>
    </source>
</evidence>
<evidence type="ECO:0000313" key="4">
    <source>
        <dbReference type="EMBL" id="PVI00684.1"/>
    </source>
</evidence>
<accession>A0A2V1DTU6</accession>
<keyword evidence="2" id="KW-0472">Membrane</keyword>